<evidence type="ECO:0000313" key="2">
    <source>
        <dbReference type="Proteomes" id="UP001550628"/>
    </source>
</evidence>
<gene>
    <name evidence="1" type="ORF">ABZ510_19415</name>
</gene>
<reference evidence="1 2" key="1">
    <citation type="submission" date="2024-06" db="EMBL/GenBank/DDBJ databases">
        <title>The Natural Products Discovery Center: Release of the First 8490 Sequenced Strains for Exploring Actinobacteria Biosynthetic Diversity.</title>
        <authorList>
            <person name="Kalkreuter E."/>
            <person name="Kautsar S.A."/>
            <person name="Yang D."/>
            <person name="Bader C.D."/>
            <person name="Teijaro C.N."/>
            <person name="Fluegel L."/>
            <person name="Davis C.M."/>
            <person name="Simpson J.R."/>
            <person name="Lauterbach L."/>
            <person name="Steele A.D."/>
            <person name="Gui C."/>
            <person name="Meng S."/>
            <person name="Li G."/>
            <person name="Viehrig K."/>
            <person name="Ye F."/>
            <person name="Su P."/>
            <person name="Kiefer A.F."/>
            <person name="Nichols A."/>
            <person name="Cepeda A.J."/>
            <person name="Yan W."/>
            <person name="Fan B."/>
            <person name="Jiang Y."/>
            <person name="Adhikari A."/>
            <person name="Zheng C.-J."/>
            <person name="Schuster L."/>
            <person name="Cowan T.M."/>
            <person name="Smanski M.J."/>
            <person name="Chevrette M.G."/>
            <person name="De Carvalho L.P.S."/>
            <person name="Shen B."/>
        </authorList>
    </citation>
    <scope>NUCLEOTIDE SEQUENCE [LARGE SCALE GENOMIC DNA]</scope>
    <source>
        <strain evidence="1 2">NPDC019708</strain>
    </source>
</reference>
<dbReference type="Proteomes" id="UP001550628">
    <property type="component" value="Unassembled WGS sequence"/>
</dbReference>
<dbReference type="EMBL" id="JBEYBF010000013">
    <property type="protein sequence ID" value="MEU1954022.1"/>
    <property type="molecule type" value="Genomic_DNA"/>
</dbReference>
<dbReference type="RefSeq" id="WP_356954156.1">
    <property type="nucleotide sequence ID" value="NZ_JBEYBD010000001.1"/>
</dbReference>
<organism evidence="1 2">
    <name type="scientific">Nocardia rhamnosiphila</name>
    <dbReference type="NCBI Taxonomy" id="426716"/>
    <lineage>
        <taxon>Bacteria</taxon>
        <taxon>Bacillati</taxon>
        <taxon>Actinomycetota</taxon>
        <taxon>Actinomycetes</taxon>
        <taxon>Mycobacteriales</taxon>
        <taxon>Nocardiaceae</taxon>
        <taxon>Nocardia</taxon>
    </lineage>
</organism>
<sequence length="54" mass="6072">MTNPDSFVRAVVAWLESETNPTPASSRRWQVPMRGICCPSGRLLDVDARRQLSL</sequence>
<name>A0ABV2WSY9_9NOCA</name>
<keyword evidence="2" id="KW-1185">Reference proteome</keyword>
<comment type="caution">
    <text evidence="1">The sequence shown here is derived from an EMBL/GenBank/DDBJ whole genome shotgun (WGS) entry which is preliminary data.</text>
</comment>
<evidence type="ECO:0000313" key="1">
    <source>
        <dbReference type="EMBL" id="MEU1954022.1"/>
    </source>
</evidence>
<accession>A0ABV2WSY9</accession>
<protein>
    <submittedName>
        <fullName evidence="1">Uncharacterized protein</fullName>
    </submittedName>
</protein>
<proteinExistence type="predicted"/>